<dbReference type="PROSITE" id="PS00069">
    <property type="entry name" value="G6P_DEHYDROGENASE"/>
    <property type="match status" value="1"/>
</dbReference>
<evidence type="ECO:0000256" key="3">
    <source>
        <dbReference type="ARBA" id="ARBA00022526"/>
    </source>
</evidence>
<dbReference type="RefSeq" id="WP_011096377.1">
    <property type="nucleotide sequence ID" value="NC_004572.3"/>
</dbReference>
<dbReference type="EMBL" id="AE014184">
    <property type="protein sequence ID" value="AAO44440.1"/>
    <property type="molecule type" value="Genomic_DNA"/>
</dbReference>
<evidence type="ECO:0000313" key="11">
    <source>
        <dbReference type="Proteomes" id="UP000002200"/>
    </source>
</evidence>
<keyword evidence="3 7" id="KW-0313">Glucose metabolism</keyword>
<dbReference type="GO" id="GO:0006006">
    <property type="term" value="P:glucose metabolic process"/>
    <property type="evidence" value="ECO:0007669"/>
    <property type="project" value="UniProtKB-KW"/>
</dbReference>
<dbReference type="OrthoDB" id="9802739at2"/>
<dbReference type="NCBIfam" id="TIGR00871">
    <property type="entry name" value="zwf"/>
    <property type="match status" value="1"/>
</dbReference>
<dbReference type="GO" id="GO:0005829">
    <property type="term" value="C:cytosol"/>
    <property type="evidence" value="ECO:0007669"/>
    <property type="project" value="TreeGrafter"/>
</dbReference>
<evidence type="ECO:0000256" key="4">
    <source>
        <dbReference type="ARBA" id="ARBA00022857"/>
    </source>
</evidence>
<dbReference type="KEGG" id="twh:TWT_343"/>
<comment type="function">
    <text evidence="7">Catalyzes the oxidation of glucose 6-phosphate to 6-phosphogluconolactone.</text>
</comment>
<dbReference type="PIRSF" id="PIRSF000110">
    <property type="entry name" value="G6PD"/>
    <property type="match status" value="1"/>
</dbReference>
<keyword evidence="11" id="KW-1185">Reference proteome</keyword>
<comment type="caution">
    <text evidence="7">Lacks conserved residue(s) required for the propagation of feature annotation.</text>
</comment>
<reference evidence="10 11" key="1">
    <citation type="journal article" date="2003" name="Genome Res.">
        <title>Tropheryma whipplei twist: a human pathogenic Actinobacteria with a reduced genome.</title>
        <authorList>
            <person name="Raoult D."/>
            <person name="Ogata H."/>
            <person name="Audic S."/>
            <person name="Robert C."/>
            <person name="Suhre K."/>
            <person name="Drancourt M."/>
            <person name="Claverie J.-M."/>
        </authorList>
    </citation>
    <scope>NUCLEOTIDE SEQUENCE [LARGE SCALE GENOMIC DNA]</scope>
    <source>
        <strain evidence="10 11">Twist</strain>
    </source>
</reference>
<dbReference type="SUPFAM" id="SSF55347">
    <property type="entry name" value="Glyceraldehyde-3-phosphate dehydrogenase-like, C-terminal domain"/>
    <property type="match status" value="1"/>
</dbReference>
<dbReference type="HOGENOM" id="CLU_013524_5_0_11"/>
<feature type="binding site" evidence="7">
    <location>
        <position position="224"/>
    </location>
    <ligand>
        <name>substrate</name>
    </ligand>
</feature>
<proteinExistence type="inferred from homology"/>
<evidence type="ECO:0000256" key="7">
    <source>
        <dbReference type="HAMAP-Rule" id="MF_00966"/>
    </source>
</evidence>
<sequence>MPKVNCATQQIALPGALAIFGATGDLSSKKLLPAVYDLFHNSLLSNGFVLIALNRDFSAQDFICHFRHCVKSFSRTGWSESVFLDLQKRVHHVSGDFSDPETYIELSEKLETTKEETGGNCVFYLSVPPNVFTPIMKNLSASGLSRGCLHKIAVEKPFGNDLKSAIQLNSVLRSAFPERAIFRVDHYLGKETIQNILTFRFGNQIFDPIWNRKHVDHVQITMSEDIGVEGRSKYYDGIGAARDVLQNHLLQLMALITMERPSNLNNASDIRHEKQRVLECVSLPKNIAQNAVRGQYSSGYLRDERVVSFLQEDGVNPSSRTETFAAIKLNADNERWYGVPFYVRTGKRMAKRSAYISLVFKPTDMSILQNVIVIRLQPDEGVSIWFASKVPGYRSDIRQVNFDFSYKSSFTESSPEAYERLILDAMRGEASLFPQQREVELCWGIIDPLEEVWENDNTLIPQYTPGSWGPDTSNDLLLRTSRHWRNY</sequence>
<evidence type="ECO:0000259" key="8">
    <source>
        <dbReference type="Pfam" id="PF00479"/>
    </source>
</evidence>
<feature type="active site" description="Proton acceptor" evidence="7">
    <location>
        <position position="248"/>
    </location>
</feature>
<name>Q83GF4_TROWT</name>
<keyword evidence="4 7" id="KW-0521">NADP</keyword>
<dbReference type="GeneID" id="67388205"/>
<evidence type="ECO:0000256" key="5">
    <source>
        <dbReference type="ARBA" id="ARBA00023002"/>
    </source>
</evidence>
<dbReference type="PANTHER" id="PTHR23429">
    <property type="entry name" value="GLUCOSE-6-PHOSPHATE 1-DEHYDROGENASE G6PD"/>
    <property type="match status" value="1"/>
</dbReference>
<feature type="binding site" evidence="7">
    <location>
        <position position="347"/>
    </location>
    <ligand>
        <name>substrate</name>
    </ligand>
</feature>
<evidence type="ECO:0000259" key="9">
    <source>
        <dbReference type="Pfam" id="PF02781"/>
    </source>
</evidence>
<dbReference type="InterPro" id="IPR001282">
    <property type="entry name" value="G6P_DH"/>
</dbReference>
<dbReference type="PRINTS" id="PR00079">
    <property type="entry name" value="G6PDHDRGNASE"/>
</dbReference>
<dbReference type="AlphaFoldDB" id="Q83GF4"/>
<feature type="binding site" evidence="7">
    <location>
        <position position="55"/>
    </location>
    <ligand>
        <name>NADP(+)</name>
        <dbReference type="ChEBI" id="CHEBI:58349"/>
    </ligand>
</feature>
<dbReference type="EC" id="1.1.1.49" evidence="7"/>
<keyword evidence="6 7" id="KW-0119">Carbohydrate metabolism</keyword>
<dbReference type="InterPro" id="IPR019796">
    <property type="entry name" value="G6P_DH_AS"/>
</dbReference>
<feature type="domain" description="Glucose-6-phosphate dehydrogenase C-terminal" evidence="9">
    <location>
        <begin position="197"/>
        <end position="485"/>
    </location>
</feature>
<dbReference type="Pfam" id="PF02781">
    <property type="entry name" value="G6PD_C"/>
    <property type="match status" value="1"/>
</dbReference>
<dbReference type="Gene3D" id="3.40.50.720">
    <property type="entry name" value="NAD(P)-binding Rossmann-like Domain"/>
    <property type="match status" value="1"/>
</dbReference>
<dbReference type="GO" id="GO:0009051">
    <property type="term" value="P:pentose-phosphate shunt, oxidative branch"/>
    <property type="evidence" value="ECO:0007669"/>
    <property type="project" value="TreeGrafter"/>
</dbReference>
<feature type="binding site" evidence="7">
    <location>
        <position position="186"/>
    </location>
    <ligand>
        <name>substrate</name>
    </ligand>
</feature>
<feature type="domain" description="Glucose-6-phosphate dehydrogenase NAD-binding" evidence="8">
    <location>
        <begin position="19"/>
        <end position="195"/>
    </location>
</feature>
<evidence type="ECO:0000313" key="10">
    <source>
        <dbReference type="EMBL" id="AAO44440.1"/>
    </source>
</evidence>
<keyword evidence="5 7" id="KW-0560">Oxidoreductase</keyword>
<comment type="pathway">
    <text evidence="1 7">Carbohydrate degradation; pentose phosphate pathway; D-ribulose 5-phosphate from D-glucose 6-phosphate (oxidative stage): step 1/3.</text>
</comment>
<dbReference type="eggNOG" id="COG0364">
    <property type="taxonomic scope" value="Bacteria"/>
</dbReference>
<evidence type="ECO:0000256" key="6">
    <source>
        <dbReference type="ARBA" id="ARBA00023277"/>
    </source>
</evidence>
<dbReference type="Gene3D" id="3.30.360.10">
    <property type="entry name" value="Dihydrodipicolinate Reductase, domain 2"/>
    <property type="match status" value="1"/>
</dbReference>
<comment type="similarity">
    <text evidence="2 7">Belongs to the glucose-6-phosphate dehydrogenase family.</text>
</comment>
<dbReference type="UniPathway" id="UPA00115">
    <property type="reaction ID" value="UER00408"/>
</dbReference>
<dbReference type="Proteomes" id="UP000002200">
    <property type="component" value="Chromosome"/>
</dbReference>
<protein>
    <recommendedName>
        <fullName evidence="7">Glucose-6-phosphate 1-dehydrogenase</fullName>
        <shortName evidence="7">G6PD</shortName>
        <ecNumber evidence="7">1.1.1.49</ecNumber>
    </recommendedName>
</protein>
<comment type="catalytic activity">
    <reaction evidence="7">
        <text>D-glucose 6-phosphate + NADP(+) = 6-phospho-D-glucono-1,5-lactone + NADPH + H(+)</text>
        <dbReference type="Rhea" id="RHEA:15841"/>
        <dbReference type="ChEBI" id="CHEBI:15378"/>
        <dbReference type="ChEBI" id="CHEBI:57783"/>
        <dbReference type="ChEBI" id="CHEBI:57955"/>
        <dbReference type="ChEBI" id="CHEBI:58349"/>
        <dbReference type="ChEBI" id="CHEBI:61548"/>
        <dbReference type="EC" id="1.1.1.49"/>
    </reaction>
</comment>
<accession>Q83GF4</accession>
<feature type="binding site" evidence="7">
    <location>
        <begin position="96"/>
        <end position="97"/>
    </location>
    <ligand>
        <name>NADP(+)</name>
        <dbReference type="ChEBI" id="CHEBI:58349"/>
    </ligand>
</feature>
<dbReference type="InterPro" id="IPR022675">
    <property type="entry name" value="G6P_DH_C"/>
</dbReference>
<dbReference type="HAMAP" id="MF_00966">
    <property type="entry name" value="G6PD"/>
    <property type="match status" value="1"/>
</dbReference>
<dbReference type="SUPFAM" id="SSF51735">
    <property type="entry name" value="NAD(P)-binding Rossmann-fold domains"/>
    <property type="match status" value="1"/>
</dbReference>
<evidence type="ECO:0000256" key="2">
    <source>
        <dbReference type="ARBA" id="ARBA00009975"/>
    </source>
</evidence>
<dbReference type="PANTHER" id="PTHR23429:SF0">
    <property type="entry name" value="GLUCOSE-6-PHOSPHATE 1-DEHYDROGENASE"/>
    <property type="match status" value="1"/>
</dbReference>
<dbReference type="InterPro" id="IPR036291">
    <property type="entry name" value="NAD(P)-bd_dom_sf"/>
</dbReference>
<organism evidence="10 11">
    <name type="scientific">Tropheryma whipplei (strain Twist)</name>
    <name type="common">Whipple's bacillus</name>
    <dbReference type="NCBI Taxonomy" id="203267"/>
    <lineage>
        <taxon>Bacteria</taxon>
        <taxon>Bacillati</taxon>
        <taxon>Actinomycetota</taxon>
        <taxon>Actinomycetes</taxon>
        <taxon>Micrococcales</taxon>
        <taxon>Tropherymataceae</taxon>
        <taxon>Tropheryma</taxon>
    </lineage>
</organism>
<gene>
    <name evidence="7 10" type="primary">zwf</name>
    <name evidence="10" type="ordered locus">TWT_343</name>
</gene>
<dbReference type="Pfam" id="PF00479">
    <property type="entry name" value="G6PD_N"/>
    <property type="match status" value="1"/>
</dbReference>
<feature type="binding site" evidence="7">
    <location>
        <position position="156"/>
    </location>
    <ligand>
        <name>NADP(+)</name>
        <dbReference type="ChEBI" id="CHEBI:58349"/>
    </ligand>
</feature>
<dbReference type="GO" id="GO:0004345">
    <property type="term" value="F:glucose-6-phosphate dehydrogenase activity"/>
    <property type="evidence" value="ECO:0007669"/>
    <property type="project" value="UniProtKB-UniRule"/>
</dbReference>
<dbReference type="STRING" id="203267.TWT_343"/>
<dbReference type="InterPro" id="IPR022674">
    <property type="entry name" value="G6P_DH_NAD-bd"/>
</dbReference>
<evidence type="ECO:0000256" key="1">
    <source>
        <dbReference type="ARBA" id="ARBA00004937"/>
    </source>
</evidence>
<feature type="binding site" evidence="7">
    <location>
        <position position="243"/>
    </location>
    <ligand>
        <name>substrate</name>
    </ligand>
</feature>
<dbReference type="GO" id="GO:0050661">
    <property type="term" value="F:NADP binding"/>
    <property type="evidence" value="ECO:0007669"/>
    <property type="project" value="UniProtKB-UniRule"/>
</dbReference>
<feature type="binding site" evidence="7">
    <location>
        <position position="190"/>
    </location>
    <ligand>
        <name>substrate</name>
    </ligand>
</feature>